<dbReference type="Pfam" id="PF14956">
    <property type="entry name" value="DUF4505"/>
    <property type="match status" value="1"/>
</dbReference>
<protein>
    <submittedName>
        <fullName evidence="2">Uncharacterized protein</fullName>
    </submittedName>
</protein>
<reference evidence="2" key="1">
    <citation type="submission" date="2020-11" db="EMBL/GenBank/DDBJ databases">
        <authorList>
            <person name="Tran Van P."/>
        </authorList>
    </citation>
    <scope>NUCLEOTIDE SEQUENCE</scope>
</reference>
<feature type="non-terminal residue" evidence="2">
    <location>
        <position position="230"/>
    </location>
</feature>
<organism evidence="2">
    <name type="scientific">Cyprideis torosa</name>
    <dbReference type="NCBI Taxonomy" id="163714"/>
    <lineage>
        <taxon>Eukaryota</taxon>
        <taxon>Metazoa</taxon>
        <taxon>Ecdysozoa</taxon>
        <taxon>Arthropoda</taxon>
        <taxon>Crustacea</taxon>
        <taxon>Oligostraca</taxon>
        <taxon>Ostracoda</taxon>
        <taxon>Podocopa</taxon>
        <taxon>Podocopida</taxon>
        <taxon>Cytherocopina</taxon>
        <taxon>Cytheroidea</taxon>
        <taxon>Cytherideidae</taxon>
        <taxon>Cyprideis</taxon>
    </lineage>
</organism>
<comment type="similarity">
    <text evidence="1">Belongs to the UPF0598 family.</text>
</comment>
<evidence type="ECO:0000256" key="1">
    <source>
        <dbReference type="ARBA" id="ARBA00006322"/>
    </source>
</evidence>
<dbReference type="PANTHER" id="PTHR31449:SF3">
    <property type="entry name" value="UPF0598 PROTEIN C8ORF82"/>
    <property type="match status" value="1"/>
</dbReference>
<dbReference type="EMBL" id="OB661197">
    <property type="protein sequence ID" value="CAD7227619.1"/>
    <property type="molecule type" value="Genomic_DNA"/>
</dbReference>
<dbReference type="PANTHER" id="PTHR31449">
    <property type="entry name" value="UPF0598 PROTEIN C8ORF82"/>
    <property type="match status" value="1"/>
</dbReference>
<dbReference type="OrthoDB" id="10260024at2759"/>
<evidence type="ECO:0000313" key="2">
    <source>
        <dbReference type="EMBL" id="CAD7227619.1"/>
    </source>
</evidence>
<sequence length="230" mass="26696">IAKSCLKRPLSIGVVRGSRRLSSSGNRSPVEYVQGQSPKARLREYFYYVDHQGMLFLDDAKMKNFTSCFKEQKFLEFFTKRIRRNDYGRYEDSFPWVSLCGRERNYIRCYDTPVVFTDLKSNENGEWRFHYAYTNFSVPFEPQRLCELPENGRIYHPIDKQFGGVSLVRSAISLRIQDSFVFDETSGGGHEATSAYSPPVGIKWDGETYFLTNELLPLLRQDPTRLSATD</sequence>
<dbReference type="AlphaFoldDB" id="A0A7R8ZKU0"/>
<proteinExistence type="inferred from homology"/>
<feature type="non-terminal residue" evidence="2">
    <location>
        <position position="1"/>
    </location>
</feature>
<gene>
    <name evidence="2" type="ORF">CTOB1V02_LOCUS5520</name>
</gene>
<accession>A0A7R8ZKU0</accession>
<dbReference type="InterPro" id="IPR028108">
    <property type="entry name" value="DUF4505"/>
</dbReference>
<name>A0A7R8ZKU0_9CRUS</name>